<evidence type="ECO:0000313" key="3">
    <source>
        <dbReference type="Proteomes" id="UP001241072"/>
    </source>
</evidence>
<accession>A0ABT9BLK3</accession>
<evidence type="ECO:0000256" key="1">
    <source>
        <dbReference type="SAM" id="Phobius"/>
    </source>
</evidence>
<keyword evidence="1" id="KW-1133">Transmembrane helix</keyword>
<keyword evidence="1" id="KW-0472">Membrane</keyword>
<protein>
    <recommendedName>
        <fullName evidence="4">Major facilitator superfamily (MFS) profile domain-containing protein</fullName>
    </recommendedName>
</protein>
<gene>
    <name evidence="2" type="ORF">Q5716_06625</name>
</gene>
<keyword evidence="3" id="KW-1185">Reference proteome</keyword>
<keyword evidence="1" id="KW-0812">Transmembrane</keyword>
<evidence type="ECO:0000313" key="2">
    <source>
        <dbReference type="EMBL" id="MDO7881900.1"/>
    </source>
</evidence>
<name>A0ABT9BLK3_9MICO</name>
<comment type="caution">
    <text evidence="2">The sequence shown here is derived from an EMBL/GenBank/DDBJ whole genome shotgun (WGS) entry which is preliminary data.</text>
</comment>
<dbReference type="EMBL" id="JAUQUB010000001">
    <property type="protein sequence ID" value="MDO7881900.1"/>
    <property type="molecule type" value="Genomic_DNA"/>
</dbReference>
<feature type="transmembrane region" description="Helical" evidence="1">
    <location>
        <begin position="51"/>
        <end position="76"/>
    </location>
</feature>
<dbReference type="Proteomes" id="UP001241072">
    <property type="component" value="Unassembled WGS sequence"/>
</dbReference>
<feature type="transmembrane region" description="Helical" evidence="1">
    <location>
        <begin position="88"/>
        <end position="112"/>
    </location>
</feature>
<sequence length="115" mass="11381">MTVSPAPRRGARLGGWALVLAILGPLWLALTGVLFVAAFSGPDAVGWAATALFFLGFLVIPGSGLVAVGLGIAALAANRAAGKVMGSLALLIVVGAIVLVVWVITSGIASGFSLV</sequence>
<organism evidence="2 3">
    <name type="scientific">Antiquaquibacter soli</name>
    <dbReference type="NCBI Taxonomy" id="3064523"/>
    <lineage>
        <taxon>Bacteria</taxon>
        <taxon>Bacillati</taxon>
        <taxon>Actinomycetota</taxon>
        <taxon>Actinomycetes</taxon>
        <taxon>Micrococcales</taxon>
        <taxon>Microbacteriaceae</taxon>
        <taxon>Antiquaquibacter</taxon>
    </lineage>
</organism>
<feature type="transmembrane region" description="Helical" evidence="1">
    <location>
        <begin position="16"/>
        <end position="39"/>
    </location>
</feature>
<reference evidence="2 3" key="1">
    <citation type="submission" date="2023-07" db="EMBL/GenBank/DDBJ databases">
        <title>Protaetiibacter sp. nov WY-16 isolated from soil.</title>
        <authorList>
            <person name="Liu B."/>
            <person name="Wan Y."/>
        </authorList>
    </citation>
    <scope>NUCLEOTIDE SEQUENCE [LARGE SCALE GENOMIC DNA]</scope>
    <source>
        <strain evidence="2 3">WY-16</strain>
    </source>
</reference>
<evidence type="ECO:0008006" key="4">
    <source>
        <dbReference type="Google" id="ProtNLM"/>
    </source>
</evidence>
<dbReference type="RefSeq" id="WP_305002291.1">
    <property type="nucleotide sequence ID" value="NZ_JAUQUB010000001.1"/>
</dbReference>
<proteinExistence type="predicted"/>